<name>G4CG22_9NEIS</name>
<dbReference type="EMBL" id="AGAY01000020">
    <property type="protein sequence ID" value="EGY53263.1"/>
    <property type="molecule type" value="Genomic_DNA"/>
</dbReference>
<evidence type="ECO:0000313" key="2">
    <source>
        <dbReference type="Proteomes" id="UP000003019"/>
    </source>
</evidence>
<evidence type="ECO:0000313" key="1">
    <source>
        <dbReference type="EMBL" id="EGY53263.1"/>
    </source>
</evidence>
<dbReference type="AlphaFoldDB" id="G4CG22"/>
<accession>G4CG22</accession>
<reference evidence="1 2" key="1">
    <citation type="submission" date="2011-05" db="EMBL/GenBank/DDBJ databases">
        <authorList>
            <person name="Muzny D."/>
            <person name="Qin X."/>
            <person name="Deng J."/>
            <person name="Jiang H."/>
            <person name="Liu Y."/>
            <person name="Qu J."/>
            <person name="Song X.-Z."/>
            <person name="Zhang L."/>
            <person name="Thornton R."/>
            <person name="Coyle M."/>
            <person name="Francisco L."/>
            <person name="Jackson L."/>
            <person name="Javaid M."/>
            <person name="Korchina V."/>
            <person name="Kovar C."/>
            <person name="Mata R."/>
            <person name="Mathew T."/>
            <person name="Ngo R."/>
            <person name="Nguyen L."/>
            <person name="Nguyen N."/>
            <person name="Okwuonu G."/>
            <person name="Ongeri F."/>
            <person name="Pham C."/>
            <person name="Simmons D."/>
            <person name="Wilczek-Boney K."/>
            <person name="Hale W."/>
            <person name="Jakkamsetti A."/>
            <person name="Pham P."/>
            <person name="Ruth R."/>
            <person name="San Lucas F."/>
            <person name="Warren J."/>
            <person name="Zhang J."/>
            <person name="Zhao Z."/>
            <person name="Zhou C."/>
            <person name="Zhu D."/>
            <person name="Lee S."/>
            <person name="Bess C."/>
            <person name="Blankenburg K."/>
            <person name="Forbes L."/>
            <person name="Fu Q."/>
            <person name="Gubbala S."/>
            <person name="Hirani K."/>
            <person name="Jayaseelan J.C."/>
            <person name="Lara F."/>
            <person name="Munidasa M."/>
            <person name="Palculict T."/>
            <person name="Patil S."/>
            <person name="Pu L.-L."/>
            <person name="Saada N."/>
            <person name="Tang L."/>
            <person name="Weissenberger G."/>
            <person name="Zhu Y."/>
            <person name="Hemphill L."/>
            <person name="Shang Y."/>
            <person name="Youmans B."/>
            <person name="Ayvaz T."/>
            <person name="Ross M."/>
            <person name="Santibanez J."/>
            <person name="Aqrawi P."/>
            <person name="Gross S."/>
            <person name="Joshi V."/>
            <person name="Fowler G."/>
            <person name="Nazareth L."/>
            <person name="Reid J."/>
            <person name="Worley K."/>
            <person name="Petrosino J."/>
            <person name="Highlander S."/>
            <person name="Gibbs R."/>
        </authorList>
    </citation>
    <scope>NUCLEOTIDE SEQUENCE [LARGE SCALE GENOMIC DNA]</scope>
    <source>
        <strain evidence="1 2">871</strain>
    </source>
</reference>
<organism evidence="1 2">
    <name type="scientific">Neisseria shayeganii 871</name>
    <dbReference type="NCBI Taxonomy" id="1032488"/>
    <lineage>
        <taxon>Bacteria</taxon>
        <taxon>Pseudomonadati</taxon>
        <taxon>Pseudomonadota</taxon>
        <taxon>Betaproteobacteria</taxon>
        <taxon>Neisseriales</taxon>
        <taxon>Neisseriaceae</taxon>
        <taxon>Neisseria</taxon>
    </lineage>
</organism>
<proteinExistence type="predicted"/>
<dbReference type="HOGENOM" id="CLU_3236523_0_0_4"/>
<comment type="caution">
    <text evidence="1">The sequence shown here is derived from an EMBL/GenBank/DDBJ whole genome shotgun (WGS) entry which is preliminary data.</text>
</comment>
<dbReference type="PATRIC" id="fig|1032488.3.peg.511"/>
<gene>
    <name evidence="1" type="ORF">HMPREF9371_0561</name>
</gene>
<dbReference type="STRING" id="1032488.HMPREF9371_0561"/>
<sequence length="43" mass="4715">MHRLPESLSGSLWGATIKAVGGKRRPNLFRLLEKPSGSLILRA</sequence>
<dbReference type="Proteomes" id="UP000003019">
    <property type="component" value="Unassembled WGS sequence"/>
</dbReference>
<keyword evidence="2" id="KW-1185">Reference proteome</keyword>
<protein>
    <submittedName>
        <fullName evidence="1">Uncharacterized protein</fullName>
    </submittedName>
</protein>